<feature type="region of interest" description="Disordered" evidence="10">
    <location>
        <begin position="60"/>
        <end position="100"/>
    </location>
</feature>
<feature type="compositionally biased region" description="Acidic residues" evidence="10">
    <location>
        <begin position="157"/>
        <end position="178"/>
    </location>
</feature>
<evidence type="ECO:0000313" key="14">
    <source>
        <dbReference type="Proteomes" id="UP000095038"/>
    </source>
</evidence>
<comment type="subunit">
    <text evidence="9">Component of the ribosomal small subunit (SSU) processome composed of at least 40 protein subunits and snoRNA U3.</text>
</comment>
<dbReference type="GO" id="GO:0034511">
    <property type="term" value="F:U3 snoRNA binding"/>
    <property type="evidence" value="ECO:0007669"/>
    <property type="project" value="EnsemblFungi"/>
</dbReference>
<comment type="function">
    <text evidence="1 9">DEAD-box RNA helicase-like protein required for pre-18S rRNA processing, specifically at sites A0, A1, and A2.</text>
</comment>
<reference evidence="14" key="1">
    <citation type="submission" date="2016-05" db="EMBL/GenBank/DDBJ databases">
        <title>Comparative genomics of biotechnologically important yeasts.</title>
        <authorList>
            <consortium name="DOE Joint Genome Institute"/>
            <person name="Riley R."/>
            <person name="Haridas S."/>
            <person name="Wolfe K.H."/>
            <person name="Lopes M.R."/>
            <person name="Hittinger C.T."/>
            <person name="Goker M."/>
            <person name="Salamov A."/>
            <person name="Wisecaver J."/>
            <person name="Long T.M."/>
            <person name="Aerts A.L."/>
            <person name="Barry K."/>
            <person name="Choi C."/>
            <person name="Clum A."/>
            <person name="Coughlan A.Y."/>
            <person name="Deshpande S."/>
            <person name="Douglass A.P."/>
            <person name="Hanson S.J."/>
            <person name="Klenk H.-P."/>
            <person name="Labutti K."/>
            <person name="Lapidus A."/>
            <person name="Lindquist E."/>
            <person name="Lipzen A."/>
            <person name="Meier-Kolthoff J.P."/>
            <person name="Ohm R.A."/>
            <person name="Otillar R.P."/>
            <person name="Pangilinan J."/>
            <person name="Peng Y."/>
            <person name="Rokas A."/>
            <person name="Rosa C.A."/>
            <person name="Scheuner C."/>
            <person name="Sibirny A.A."/>
            <person name="Slot J.C."/>
            <person name="Stielow J.B."/>
            <person name="Sun H."/>
            <person name="Kurtzman C.P."/>
            <person name="Blackwell M."/>
            <person name="Grigoriev I.V."/>
            <person name="Jeffries T.W."/>
        </authorList>
    </citation>
    <scope>NUCLEOTIDE SEQUENCE [LARGE SCALE GENOMIC DNA]</scope>
    <source>
        <strain evidence="14">DSM 1968</strain>
    </source>
</reference>
<feature type="domain" description="UTP25 NTP hydrolase-like" evidence="12">
    <location>
        <begin position="297"/>
        <end position="572"/>
    </location>
</feature>
<dbReference type="InterPro" id="IPR053940">
    <property type="entry name" value="UTP25_NTPase-like"/>
</dbReference>
<evidence type="ECO:0000256" key="8">
    <source>
        <dbReference type="ARBA" id="ARBA00023274"/>
    </source>
</evidence>
<dbReference type="Pfam" id="PF22916">
    <property type="entry name" value="UTP25_NTPase-like"/>
    <property type="match status" value="1"/>
</dbReference>
<keyword evidence="6 9" id="KW-0698">rRNA processing</keyword>
<evidence type="ECO:0000256" key="3">
    <source>
        <dbReference type="ARBA" id="ARBA00009223"/>
    </source>
</evidence>
<dbReference type="InParanoid" id="A0A1D2VHB5"/>
<evidence type="ECO:0000256" key="9">
    <source>
        <dbReference type="RuleBase" id="RU365070"/>
    </source>
</evidence>
<dbReference type="STRING" id="1344418.A0A1D2VHB5"/>
<dbReference type="GeneID" id="30965406"/>
<sequence length="780" mass="91940">MARKAGSFFKNEKSKKFNKSKHGGKIEKQTSNKIVSNGIWKSKGGRSSLRTISKVSTFAQNENEELHKNSEKIEANTEVESDAEKYHSNEKRNNRNNNNAQNSFEALVAILENENDHNSIQYNDKIALNDRNISNNSDELLIAMKSEDDTGNHSENDSENDESDQDNQEVEDSDEGEPNLEIKLGADPFDYHFSSPDSDVLDRYESFFEKNENSKWLTNKYLVDEMNYMVTVNLPPIQNELSLNRIQEDCTLRNYQNYLKNALTNYHIKSRLKSSLELNNFKLSNIQKLLIDPMFTYKDIVFPYYDYLNESEVRDLYSVHVINHVYKTRDRILKNNTKMSAYKEKLRENKNQRNNLNDSHHLEEPDVQDQGFHRPKALILLPSRNCCFDLIKKMVKITNLKQENRKKFETQFADDSLANEFKPKDFQYLFKGNNHDFFYIGIKFTRKSIKFYSSFNQSDVILASPLGLKGFLESNLKKKEQEEFLSSIEILVIDQANTIQFQNWSNISFILPFINKKLTTQPKDLDFSRVRMWAINDNYKLLRQNLIFCKFLTPEINNLLSYKNTLNLSGKVKFKKIFKSELASINKIGFKVKQYFTRFNSSSPLNDADERFKYFKMNVVSSILKQQHDDQDEGGTLIYISSYYEYLRIKDYLSNKTSLDFTSIDEYSTQSKLSRNRDLFFKNRYKIILYTERLHFYNRFDIKGVKNIIFYNLPSDEVFYSEIILRYLSNSMLNNIIKDINLCFVRVLYSKWDQLLLEKIVGEDKTPIMCYSNNETYEFR</sequence>
<dbReference type="EMBL" id="KV454480">
    <property type="protein sequence ID" value="ODV61044.1"/>
    <property type="molecule type" value="Genomic_DNA"/>
</dbReference>
<dbReference type="InterPro" id="IPR010678">
    <property type="entry name" value="UTP25"/>
</dbReference>
<dbReference type="InterPro" id="IPR053939">
    <property type="entry name" value="UTP25_C"/>
</dbReference>
<feature type="region of interest" description="Disordered" evidence="10">
    <location>
        <begin position="347"/>
        <end position="367"/>
    </location>
</feature>
<dbReference type="Pfam" id="PF06862">
    <property type="entry name" value="Utp25_C"/>
    <property type="match status" value="1"/>
</dbReference>
<evidence type="ECO:0000256" key="6">
    <source>
        <dbReference type="ARBA" id="ARBA00022552"/>
    </source>
</evidence>
<dbReference type="AlphaFoldDB" id="A0A1D2VHB5"/>
<feature type="compositionally biased region" description="Basic and acidic residues" evidence="10">
    <location>
        <begin position="64"/>
        <end position="75"/>
    </location>
</feature>
<comment type="subcellular location">
    <subcellularLocation>
        <location evidence="2 9">Nucleus</location>
        <location evidence="2 9">Nucleolus</location>
    </subcellularLocation>
</comment>
<evidence type="ECO:0000256" key="4">
    <source>
        <dbReference type="ARBA" id="ARBA00015422"/>
    </source>
</evidence>
<name>A0A1D2VHB5_9ASCO</name>
<gene>
    <name evidence="13" type="ORF">ASCRUDRAFT_70274</name>
</gene>
<evidence type="ECO:0000313" key="13">
    <source>
        <dbReference type="EMBL" id="ODV61044.1"/>
    </source>
</evidence>
<accession>A0A1D2VHB5</accession>
<organism evidence="13 14">
    <name type="scientific">Ascoidea rubescens DSM 1968</name>
    <dbReference type="NCBI Taxonomy" id="1344418"/>
    <lineage>
        <taxon>Eukaryota</taxon>
        <taxon>Fungi</taxon>
        <taxon>Dikarya</taxon>
        <taxon>Ascomycota</taxon>
        <taxon>Saccharomycotina</taxon>
        <taxon>Saccharomycetes</taxon>
        <taxon>Ascoideaceae</taxon>
        <taxon>Ascoidea</taxon>
    </lineage>
</organism>
<dbReference type="GO" id="GO:0032040">
    <property type="term" value="C:small-subunit processome"/>
    <property type="evidence" value="ECO:0007669"/>
    <property type="project" value="EnsemblFungi"/>
</dbReference>
<feature type="domain" description="UTP25 C-terminal" evidence="11">
    <location>
        <begin position="584"/>
        <end position="779"/>
    </location>
</feature>
<evidence type="ECO:0000259" key="12">
    <source>
        <dbReference type="Pfam" id="PF22916"/>
    </source>
</evidence>
<evidence type="ECO:0000256" key="10">
    <source>
        <dbReference type="SAM" id="MobiDB-lite"/>
    </source>
</evidence>
<dbReference type="GO" id="GO:0000462">
    <property type="term" value="P:maturation of SSU-rRNA from tricistronic rRNA transcript (SSU-rRNA, 5.8S rRNA, LSU-rRNA)"/>
    <property type="evidence" value="ECO:0007669"/>
    <property type="project" value="EnsemblFungi"/>
</dbReference>
<dbReference type="Proteomes" id="UP000095038">
    <property type="component" value="Unassembled WGS sequence"/>
</dbReference>
<dbReference type="RefSeq" id="XP_020047351.1">
    <property type="nucleotide sequence ID" value="XM_020191770.1"/>
</dbReference>
<feature type="compositionally biased region" description="Basic and acidic residues" evidence="10">
    <location>
        <begin position="82"/>
        <end position="93"/>
    </location>
</feature>
<protein>
    <recommendedName>
        <fullName evidence="4 9">U3 small nucleolar RNA-associated protein 25</fullName>
        <shortName evidence="9">U3 snoRNA-associated protein 25</shortName>
    </recommendedName>
</protein>
<evidence type="ECO:0000259" key="11">
    <source>
        <dbReference type="Pfam" id="PF06862"/>
    </source>
</evidence>
<keyword evidence="5 9" id="KW-0690">Ribosome biogenesis</keyword>
<proteinExistence type="inferred from homology"/>
<dbReference type="PANTHER" id="PTHR12933">
    <property type="entry name" value="ORF PROTEIN-RELATED"/>
    <property type="match status" value="1"/>
</dbReference>
<feature type="region of interest" description="Disordered" evidence="10">
    <location>
        <begin position="1"/>
        <end position="31"/>
    </location>
</feature>
<dbReference type="GO" id="GO:0019843">
    <property type="term" value="F:rRNA binding"/>
    <property type="evidence" value="ECO:0007669"/>
    <property type="project" value="EnsemblFungi"/>
</dbReference>
<evidence type="ECO:0000256" key="7">
    <source>
        <dbReference type="ARBA" id="ARBA00023242"/>
    </source>
</evidence>
<keyword evidence="7 9" id="KW-0539">Nucleus</keyword>
<evidence type="ECO:0000256" key="1">
    <source>
        <dbReference type="ARBA" id="ARBA00002883"/>
    </source>
</evidence>
<keyword evidence="8 9" id="KW-0687">Ribonucleoprotein</keyword>
<keyword evidence="14" id="KW-1185">Reference proteome</keyword>
<evidence type="ECO:0000256" key="2">
    <source>
        <dbReference type="ARBA" id="ARBA00004604"/>
    </source>
</evidence>
<evidence type="ECO:0000256" key="5">
    <source>
        <dbReference type="ARBA" id="ARBA00022517"/>
    </source>
</evidence>
<dbReference type="PANTHER" id="PTHR12933:SF0">
    <property type="entry name" value="U3 SMALL NUCLEOLAR RNA-ASSOCIATED PROTEIN 25 HOMOLOG"/>
    <property type="match status" value="1"/>
</dbReference>
<feature type="region of interest" description="Disordered" evidence="10">
    <location>
        <begin position="148"/>
        <end position="188"/>
    </location>
</feature>
<dbReference type="FunCoup" id="A0A1D2VHB5">
    <property type="interactions" value="1260"/>
</dbReference>
<dbReference type="OrthoDB" id="10264378at2759"/>
<comment type="similarity">
    <text evidence="3 9">Belongs to the UTP25 family.</text>
</comment>